<dbReference type="GO" id="GO:0003824">
    <property type="term" value="F:catalytic activity"/>
    <property type="evidence" value="ECO:0007669"/>
    <property type="project" value="UniProtKB-ARBA"/>
</dbReference>
<dbReference type="PANTHER" id="PTHR43459:SF1">
    <property type="entry name" value="EG:BACN32G11.4 PROTEIN"/>
    <property type="match status" value="1"/>
</dbReference>
<gene>
    <name evidence="2" type="ORF">BJY26_001839</name>
</gene>
<dbReference type="Pfam" id="PF00378">
    <property type="entry name" value="ECH_1"/>
    <property type="match status" value="1"/>
</dbReference>
<dbReference type="InterPro" id="IPR029045">
    <property type="entry name" value="ClpP/crotonase-like_dom_sf"/>
</dbReference>
<evidence type="ECO:0000313" key="2">
    <source>
        <dbReference type="EMBL" id="NYI67533.1"/>
    </source>
</evidence>
<protein>
    <submittedName>
        <fullName evidence="2">Enoyl-CoA hydratase/carnithine racemase</fullName>
    </submittedName>
</protein>
<comment type="similarity">
    <text evidence="1">Belongs to the enoyl-CoA hydratase/isomerase family.</text>
</comment>
<comment type="caution">
    <text evidence="2">The sequence shown here is derived from an EMBL/GenBank/DDBJ whole genome shotgun (WGS) entry which is preliminary data.</text>
</comment>
<dbReference type="PANTHER" id="PTHR43459">
    <property type="entry name" value="ENOYL-COA HYDRATASE"/>
    <property type="match status" value="1"/>
</dbReference>
<dbReference type="RefSeq" id="WP_179427556.1">
    <property type="nucleotide sequence ID" value="NZ_JACBZP010000001.1"/>
</dbReference>
<dbReference type="EMBL" id="JACBZP010000001">
    <property type="protein sequence ID" value="NYI67533.1"/>
    <property type="molecule type" value="Genomic_DNA"/>
</dbReference>
<evidence type="ECO:0000313" key="3">
    <source>
        <dbReference type="Proteomes" id="UP000539111"/>
    </source>
</evidence>
<keyword evidence="3" id="KW-1185">Reference proteome</keyword>
<evidence type="ECO:0000256" key="1">
    <source>
        <dbReference type="ARBA" id="ARBA00005254"/>
    </source>
</evidence>
<sequence length="263" mass="27361">MSTDIHLGRDGSVAELVLDGPKTRNAVGESALALLRTRVEQVHALADAGDVRAVVFRGEGTVFCSGRDIAGVDPQADDAIRYLDGELTPTVQALRGLNVPTIAAVQGAALGVGFGLAAACDVVYAGQNAKFGSPFLHLGAAPDSGAHAYFVDRLGIHRTLDLIYTGEFLTGADAAAAGLVSRALPDDEVLDVVRAAATKMANGPTLAFAASKRIAQSYFDSRQSLIELMSIEASAQEGLRTTADYAEGFGAFADKRAPKFTGH</sequence>
<dbReference type="InterPro" id="IPR001753">
    <property type="entry name" value="Enoyl-CoA_hydra/iso"/>
</dbReference>
<dbReference type="Gene3D" id="1.10.12.10">
    <property type="entry name" value="Lyase 2-enoyl-coa Hydratase, Chain A, domain 2"/>
    <property type="match status" value="1"/>
</dbReference>
<dbReference type="Gene3D" id="3.90.226.10">
    <property type="entry name" value="2-enoyl-CoA Hydratase, Chain A, domain 1"/>
    <property type="match status" value="1"/>
</dbReference>
<organism evidence="2 3">
    <name type="scientific">Spelaeicoccus albus</name>
    <dbReference type="NCBI Taxonomy" id="1280376"/>
    <lineage>
        <taxon>Bacteria</taxon>
        <taxon>Bacillati</taxon>
        <taxon>Actinomycetota</taxon>
        <taxon>Actinomycetes</taxon>
        <taxon>Micrococcales</taxon>
        <taxon>Brevibacteriaceae</taxon>
        <taxon>Spelaeicoccus</taxon>
    </lineage>
</organism>
<dbReference type="AlphaFoldDB" id="A0A7Z0IH46"/>
<proteinExistence type="inferred from homology"/>
<reference evidence="2 3" key="1">
    <citation type="submission" date="2020-07" db="EMBL/GenBank/DDBJ databases">
        <title>Sequencing the genomes of 1000 actinobacteria strains.</title>
        <authorList>
            <person name="Klenk H.-P."/>
        </authorList>
    </citation>
    <scope>NUCLEOTIDE SEQUENCE [LARGE SCALE GENOMIC DNA]</scope>
    <source>
        <strain evidence="2 3">DSM 26341</strain>
    </source>
</reference>
<accession>A0A7Z0IH46</accession>
<dbReference type="Proteomes" id="UP000539111">
    <property type="component" value="Unassembled WGS sequence"/>
</dbReference>
<dbReference type="SUPFAM" id="SSF52096">
    <property type="entry name" value="ClpP/crotonase"/>
    <property type="match status" value="1"/>
</dbReference>
<dbReference type="CDD" id="cd06558">
    <property type="entry name" value="crotonase-like"/>
    <property type="match status" value="1"/>
</dbReference>
<name>A0A7Z0IH46_9MICO</name>
<dbReference type="InterPro" id="IPR014748">
    <property type="entry name" value="Enoyl-CoA_hydra_C"/>
</dbReference>